<dbReference type="EMBL" id="CP045798">
    <property type="protein sequence ID" value="QNB45627.1"/>
    <property type="molecule type" value="Genomic_DNA"/>
</dbReference>
<evidence type="ECO:0000313" key="4">
    <source>
        <dbReference type="Proteomes" id="UP000515847"/>
    </source>
</evidence>
<name>A0A7G6E0M3_THEFR</name>
<dbReference type="InterPro" id="IPR043144">
    <property type="entry name" value="Mal/L-sulf/L-lact_DH-like_ah"/>
</dbReference>
<dbReference type="RefSeq" id="WP_034419924.1">
    <property type="nucleotide sequence ID" value="NZ_CP045798.1"/>
</dbReference>
<accession>A0A7G6E0M3</accession>
<dbReference type="PANTHER" id="PTHR11091:SF0">
    <property type="entry name" value="MALATE DEHYDROGENASE"/>
    <property type="match status" value="1"/>
</dbReference>
<dbReference type="InterPro" id="IPR036111">
    <property type="entry name" value="Mal/L-sulfo/L-lacto_DH-like_sf"/>
</dbReference>
<evidence type="ECO:0000256" key="1">
    <source>
        <dbReference type="ARBA" id="ARBA00006056"/>
    </source>
</evidence>
<dbReference type="OrthoDB" id="9769447at2"/>
<evidence type="ECO:0000256" key="2">
    <source>
        <dbReference type="ARBA" id="ARBA00023002"/>
    </source>
</evidence>
<evidence type="ECO:0000313" key="3">
    <source>
        <dbReference type="EMBL" id="QNB45627.1"/>
    </source>
</evidence>
<reference evidence="3 4" key="1">
    <citation type="journal article" date="2019" name="Front. Microbiol.">
        <title>Thermoanaerosceptrum fracticalcis gen. nov. sp. nov., a Novel Fumarate-Fermenting Microorganism From a Deep Fractured Carbonate Aquifer of the US Great Basin.</title>
        <authorList>
            <person name="Hamilton-Brehm S.D."/>
            <person name="Stewart L.E."/>
            <person name="Zavarin M."/>
            <person name="Caldwell M."/>
            <person name="Lawson P.A."/>
            <person name="Onstott T.C."/>
            <person name="Grzymski J."/>
            <person name="Neveux I."/>
            <person name="Lollar B.S."/>
            <person name="Russell C.E."/>
            <person name="Moser D.P."/>
        </authorList>
    </citation>
    <scope>NUCLEOTIDE SEQUENCE [LARGE SCALE GENOMIC DNA]</scope>
    <source>
        <strain evidence="3 4">DRI-13</strain>
    </source>
</reference>
<keyword evidence="4" id="KW-1185">Reference proteome</keyword>
<dbReference type="InterPro" id="IPR003767">
    <property type="entry name" value="Malate/L-lactate_DH-like"/>
</dbReference>
<organism evidence="3 4">
    <name type="scientific">Thermanaerosceptrum fracticalcis</name>
    <dbReference type="NCBI Taxonomy" id="1712410"/>
    <lineage>
        <taxon>Bacteria</taxon>
        <taxon>Bacillati</taxon>
        <taxon>Bacillota</taxon>
        <taxon>Clostridia</taxon>
        <taxon>Eubacteriales</taxon>
        <taxon>Peptococcaceae</taxon>
        <taxon>Thermanaerosceptrum</taxon>
    </lineage>
</organism>
<sequence length="339" mass="36633">MSKEIVYTEEQLLKHCQSLFVKHGVPEEDALIVSRILVQAELEGVKTHGISRIPSYLKKINLGTINPRPNISVVKQNPASIVLDGDNGLGQVVSHRAMEMAMDLAKTSSVGLVSVRNSNHFGAASYYCQMAAKQDFIGMAFTNSPPGIPPWGSKKAYFGTNPISFGFPTAGEFPVIIDMATSITARGNIILAAKKGEKIPLGWALDEEGKPTDDPHAALAGAVLPMAGAKGYALALAIEILSALLSGAEIGVNIPPVTDLESKANIGHLIGAINIDSFLAKEIFKERLLHMIEEIKEQPLAYGHHEILIPGERRYKETLRRSKEGIKISADLAKELELI</sequence>
<dbReference type="Proteomes" id="UP000515847">
    <property type="component" value="Chromosome"/>
</dbReference>
<dbReference type="KEGG" id="tfr:BR63_04420"/>
<proteinExistence type="inferred from homology"/>
<dbReference type="Gene3D" id="3.30.1370.60">
    <property type="entry name" value="Hypothetical oxidoreductase yiak, domain 2"/>
    <property type="match status" value="1"/>
</dbReference>
<keyword evidence="2" id="KW-0560">Oxidoreductase</keyword>
<dbReference type="GO" id="GO:0016491">
    <property type="term" value="F:oxidoreductase activity"/>
    <property type="evidence" value="ECO:0007669"/>
    <property type="project" value="UniProtKB-KW"/>
</dbReference>
<dbReference type="Gene3D" id="1.10.1530.10">
    <property type="match status" value="1"/>
</dbReference>
<dbReference type="PANTHER" id="PTHR11091">
    <property type="entry name" value="OXIDOREDUCTASE-RELATED"/>
    <property type="match status" value="1"/>
</dbReference>
<dbReference type="Pfam" id="PF02615">
    <property type="entry name" value="Ldh_2"/>
    <property type="match status" value="1"/>
</dbReference>
<protein>
    <submittedName>
        <fullName evidence="3">Ldh family oxidoreductase</fullName>
    </submittedName>
</protein>
<comment type="similarity">
    <text evidence="1">Belongs to the LDH2/MDH2 oxidoreductase family.</text>
</comment>
<dbReference type="InterPro" id="IPR043143">
    <property type="entry name" value="Mal/L-sulf/L-lact_DH-like_NADP"/>
</dbReference>
<dbReference type="AlphaFoldDB" id="A0A7G6E0M3"/>
<gene>
    <name evidence="3" type="ORF">BR63_04420</name>
</gene>
<dbReference type="SUPFAM" id="SSF89733">
    <property type="entry name" value="L-sulfolactate dehydrogenase-like"/>
    <property type="match status" value="1"/>
</dbReference>